<evidence type="ECO:0008006" key="4">
    <source>
        <dbReference type="Google" id="ProtNLM"/>
    </source>
</evidence>
<feature type="transmembrane region" description="Helical" evidence="1">
    <location>
        <begin position="111"/>
        <end position="133"/>
    </location>
</feature>
<dbReference type="EMBL" id="BONC01000009">
    <property type="protein sequence ID" value="GIF55701.1"/>
    <property type="molecule type" value="Genomic_DNA"/>
</dbReference>
<dbReference type="InterPro" id="IPR032809">
    <property type="entry name" value="Put_HupE_UreJ"/>
</dbReference>
<comment type="caution">
    <text evidence="2">The sequence shown here is derived from an EMBL/GenBank/DDBJ whole genome shotgun (WGS) entry which is preliminary data.</text>
</comment>
<reference evidence="2 3" key="1">
    <citation type="submission" date="2021-01" db="EMBL/GenBank/DDBJ databases">
        <title>Whole genome shotgun sequence of Asanoa iriomotensis NBRC 100142.</title>
        <authorList>
            <person name="Komaki H."/>
            <person name="Tamura T."/>
        </authorList>
    </citation>
    <scope>NUCLEOTIDE SEQUENCE [LARGE SCALE GENOMIC DNA]</scope>
    <source>
        <strain evidence="2 3">NBRC 100142</strain>
    </source>
</reference>
<proteinExistence type="predicted"/>
<evidence type="ECO:0000313" key="3">
    <source>
        <dbReference type="Proteomes" id="UP000624325"/>
    </source>
</evidence>
<dbReference type="Proteomes" id="UP000624325">
    <property type="component" value="Unassembled WGS sequence"/>
</dbReference>
<dbReference type="Pfam" id="PF13795">
    <property type="entry name" value="HupE_UreJ_2"/>
    <property type="match status" value="1"/>
</dbReference>
<feature type="transmembrane region" description="Helical" evidence="1">
    <location>
        <begin position="190"/>
        <end position="211"/>
    </location>
</feature>
<gene>
    <name evidence="2" type="ORF">Air01nite_17960</name>
</gene>
<sequence length="344" mass="35962">MGVVGLSEPAWAHGITGGLESIPDFVLSGITHMLLGWDHLLFIVGVVLLAGELRRAASLISLFALGHSTTLIIATLSRWQVNAALVDGVIAASVVFVGVVGLIGRPQRWGWFAAAVTGFGLVHGLGLATRLQALGLHEETVLSRVIAFNIGVEVGQLIAIGVLMLIVEVAHRFPVPNNGALPGWLRTRRAANVALVAGGVLAGTLVAVGAVEQEPATATAAGSGACQVRDRTETFQGIGGHPKKDFYEPTETTPQDDFGHVVGDGYVAVLYQPTLATAQLDELRVFVTGPDGNKVVGGPAAAGQAETFKAIHAYQTLTCTQFDLAALREFKAGWANDPRSRSTG</sequence>
<organism evidence="2 3">
    <name type="scientific">Asanoa iriomotensis</name>
    <dbReference type="NCBI Taxonomy" id="234613"/>
    <lineage>
        <taxon>Bacteria</taxon>
        <taxon>Bacillati</taxon>
        <taxon>Actinomycetota</taxon>
        <taxon>Actinomycetes</taxon>
        <taxon>Micromonosporales</taxon>
        <taxon>Micromonosporaceae</taxon>
        <taxon>Asanoa</taxon>
    </lineage>
</organism>
<evidence type="ECO:0000256" key="1">
    <source>
        <dbReference type="SAM" id="Phobius"/>
    </source>
</evidence>
<keyword evidence="1" id="KW-0812">Transmembrane</keyword>
<feature type="transmembrane region" description="Helical" evidence="1">
    <location>
        <begin position="25"/>
        <end position="49"/>
    </location>
</feature>
<keyword evidence="3" id="KW-1185">Reference proteome</keyword>
<accession>A0ABQ4BYU2</accession>
<feature type="transmembrane region" description="Helical" evidence="1">
    <location>
        <begin position="145"/>
        <end position="169"/>
    </location>
</feature>
<protein>
    <recommendedName>
        <fullName evidence="4">HupE/UreJ protein</fullName>
    </recommendedName>
</protein>
<keyword evidence="1" id="KW-0472">Membrane</keyword>
<keyword evidence="1" id="KW-1133">Transmembrane helix</keyword>
<evidence type="ECO:0000313" key="2">
    <source>
        <dbReference type="EMBL" id="GIF55701.1"/>
    </source>
</evidence>
<name>A0ABQ4BYU2_9ACTN</name>
<feature type="transmembrane region" description="Helical" evidence="1">
    <location>
        <begin position="56"/>
        <end position="77"/>
    </location>
</feature>
<feature type="transmembrane region" description="Helical" evidence="1">
    <location>
        <begin position="83"/>
        <end position="104"/>
    </location>
</feature>